<dbReference type="AlphaFoldDB" id="X0S0H8"/>
<sequence>MQRTGDLKLVQELNRSIILKMIRHYGPTPRSEITKKTRLTLQQLLLY</sequence>
<reference evidence="1" key="1">
    <citation type="journal article" date="2014" name="Front. Microbiol.">
        <title>High frequency of phylogenetically diverse reductive dehalogenase-homologous genes in deep subseafloor sedimentary metagenomes.</title>
        <authorList>
            <person name="Kawai M."/>
            <person name="Futagami T."/>
            <person name="Toyoda A."/>
            <person name="Takaki Y."/>
            <person name="Nishi S."/>
            <person name="Hori S."/>
            <person name="Arai W."/>
            <person name="Tsubouchi T."/>
            <person name="Morono Y."/>
            <person name="Uchiyama I."/>
            <person name="Ito T."/>
            <person name="Fujiyama A."/>
            <person name="Inagaki F."/>
            <person name="Takami H."/>
        </authorList>
    </citation>
    <scope>NUCLEOTIDE SEQUENCE</scope>
    <source>
        <strain evidence="1">Expedition CK06-06</strain>
    </source>
</reference>
<comment type="caution">
    <text evidence="1">The sequence shown here is derived from an EMBL/GenBank/DDBJ whole genome shotgun (WGS) entry which is preliminary data.</text>
</comment>
<gene>
    <name evidence="1" type="ORF">S01H1_00697</name>
</gene>
<proteinExistence type="predicted"/>
<dbReference type="EMBL" id="BARS01000262">
    <property type="protein sequence ID" value="GAF74564.1"/>
    <property type="molecule type" value="Genomic_DNA"/>
</dbReference>
<dbReference type="SUPFAM" id="SSF46785">
    <property type="entry name" value="Winged helix' DNA-binding domain"/>
    <property type="match status" value="1"/>
</dbReference>
<protein>
    <submittedName>
        <fullName evidence="1">Uncharacterized protein</fullName>
    </submittedName>
</protein>
<dbReference type="InterPro" id="IPR036390">
    <property type="entry name" value="WH_DNA-bd_sf"/>
</dbReference>
<organism evidence="1">
    <name type="scientific">marine sediment metagenome</name>
    <dbReference type="NCBI Taxonomy" id="412755"/>
    <lineage>
        <taxon>unclassified sequences</taxon>
        <taxon>metagenomes</taxon>
        <taxon>ecological metagenomes</taxon>
    </lineage>
</organism>
<dbReference type="Gene3D" id="1.10.10.10">
    <property type="entry name" value="Winged helix-like DNA-binding domain superfamily/Winged helix DNA-binding domain"/>
    <property type="match status" value="1"/>
</dbReference>
<dbReference type="InterPro" id="IPR036388">
    <property type="entry name" value="WH-like_DNA-bd_sf"/>
</dbReference>
<evidence type="ECO:0000313" key="1">
    <source>
        <dbReference type="EMBL" id="GAF74564.1"/>
    </source>
</evidence>
<name>X0S0H8_9ZZZZ</name>
<accession>X0S0H8</accession>